<dbReference type="EMBL" id="MU273492">
    <property type="protein sequence ID" value="KAI0034970.1"/>
    <property type="molecule type" value="Genomic_DNA"/>
</dbReference>
<keyword evidence="2" id="KW-1185">Reference proteome</keyword>
<reference evidence="1" key="1">
    <citation type="submission" date="2021-02" db="EMBL/GenBank/DDBJ databases">
        <authorList>
            <consortium name="DOE Joint Genome Institute"/>
            <person name="Ahrendt S."/>
            <person name="Looney B.P."/>
            <person name="Miyauchi S."/>
            <person name="Morin E."/>
            <person name="Drula E."/>
            <person name="Courty P.E."/>
            <person name="Chicoki N."/>
            <person name="Fauchery L."/>
            <person name="Kohler A."/>
            <person name="Kuo A."/>
            <person name="Labutti K."/>
            <person name="Pangilinan J."/>
            <person name="Lipzen A."/>
            <person name="Riley R."/>
            <person name="Andreopoulos W."/>
            <person name="He G."/>
            <person name="Johnson J."/>
            <person name="Barry K.W."/>
            <person name="Grigoriev I.V."/>
            <person name="Nagy L."/>
            <person name="Hibbett D."/>
            <person name="Henrissat B."/>
            <person name="Matheny P.B."/>
            <person name="Labbe J."/>
            <person name="Martin F."/>
        </authorList>
    </citation>
    <scope>NUCLEOTIDE SEQUENCE</scope>
    <source>
        <strain evidence="1">EC-137</strain>
    </source>
</reference>
<organism evidence="1 2">
    <name type="scientific">Vararia minispora EC-137</name>
    <dbReference type="NCBI Taxonomy" id="1314806"/>
    <lineage>
        <taxon>Eukaryota</taxon>
        <taxon>Fungi</taxon>
        <taxon>Dikarya</taxon>
        <taxon>Basidiomycota</taxon>
        <taxon>Agaricomycotina</taxon>
        <taxon>Agaricomycetes</taxon>
        <taxon>Russulales</taxon>
        <taxon>Lachnocladiaceae</taxon>
        <taxon>Vararia</taxon>
    </lineage>
</organism>
<comment type="caution">
    <text evidence="1">The sequence shown here is derived from an EMBL/GenBank/DDBJ whole genome shotgun (WGS) entry which is preliminary data.</text>
</comment>
<reference evidence="1" key="2">
    <citation type="journal article" date="2022" name="New Phytol.">
        <title>Evolutionary transition to the ectomycorrhizal habit in the genomes of a hyperdiverse lineage of mushroom-forming fungi.</title>
        <authorList>
            <person name="Looney B."/>
            <person name="Miyauchi S."/>
            <person name="Morin E."/>
            <person name="Drula E."/>
            <person name="Courty P.E."/>
            <person name="Kohler A."/>
            <person name="Kuo A."/>
            <person name="LaButti K."/>
            <person name="Pangilinan J."/>
            <person name="Lipzen A."/>
            <person name="Riley R."/>
            <person name="Andreopoulos W."/>
            <person name="He G."/>
            <person name="Johnson J."/>
            <person name="Nolan M."/>
            <person name="Tritt A."/>
            <person name="Barry K.W."/>
            <person name="Grigoriev I.V."/>
            <person name="Nagy L.G."/>
            <person name="Hibbett D."/>
            <person name="Henrissat B."/>
            <person name="Matheny P.B."/>
            <person name="Labbe J."/>
            <person name="Martin F.M."/>
        </authorList>
    </citation>
    <scope>NUCLEOTIDE SEQUENCE</scope>
    <source>
        <strain evidence="1">EC-137</strain>
    </source>
</reference>
<dbReference type="Proteomes" id="UP000814128">
    <property type="component" value="Unassembled WGS sequence"/>
</dbReference>
<sequence length="51" mass="5631">MATSNSNGVPAHIVVKDGSEREAQVLEQRDGEVYVHYYGADSRANEWIPSP</sequence>
<protein>
    <submittedName>
        <fullName evidence="1">Uncharacterized protein</fullName>
    </submittedName>
</protein>
<name>A0ACB8QTN2_9AGAM</name>
<evidence type="ECO:0000313" key="2">
    <source>
        <dbReference type="Proteomes" id="UP000814128"/>
    </source>
</evidence>
<proteinExistence type="predicted"/>
<accession>A0ACB8QTN2</accession>
<gene>
    <name evidence="1" type="ORF">K488DRAFT_83568</name>
</gene>
<evidence type="ECO:0000313" key="1">
    <source>
        <dbReference type="EMBL" id="KAI0034970.1"/>
    </source>
</evidence>